<dbReference type="OrthoDB" id="9071885at2"/>
<gene>
    <name evidence="2" type="ORF">WN50_04435</name>
    <name evidence="3" type="ORF">WN50_35845</name>
</gene>
<name>A0A0F5YM46_9CYAN</name>
<evidence type="ECO:0000313" key="3">
    <source>
        <dbReference type="EMBL" id="KMW70370.1"/>
    </source>
</evidence>
<evidence type="ECO:0000313" key="2">
    <source>
        <dbReference type="EMBL" id="KKD39245.1"/>
    </source>
</evidence>
<dbReference type="PANTHER" id="PTHR43861">
    <property type="entry name" value="TRANS-ACONITATE 2-METHYLTRANSFERASE-RELATED"/>
    <property type="match status" value="1"/>
</dbReference>
<keyword evidence="2" id="KW-0808">Transferase</keyword>
<evidence type="ECO:0000313" key="4">
    <source>
        <dbReference type="Proteomes" id="UP000033607"/>
    </source>
</evidence>
<dbReference type="GO" id="GO:0032259">
    <property type="term" value="P:methylation"/>
    <property type="evidence" value="ECO:0007669"/>
    <property type="project" value="UniProtKB-KW"/>
</dbReference>
<keyword evidence="2" id="KW-0489">Methyltransferase</keyword>
<dbReference type="EMBL" id="LATL02000191">
    <property type="protein sequence ID" value="KMW70370.1"/>
    <property type="molecule type" value="Genomic_DNA"/>
</dbReference>
<comment type="caution">
    <text evidence="2">The sequence shown here is derived from an EMBL/GenBank/DDBJ whole genome shotgun (WGS) entry which is preliminary data.</text>
</comment>
<sequence length="286" mass="32935">MSTKISVPSSESRTVEQLKEHYELEKQLASQLLNSNKEERRNLYTTLYDKLYTTLPHHPRWTRKSSPEITAWIVTQRMYLLKRFLTPETTYLEIGPGDCSLSMEVSKWVKKVYAVDVATEVTKNTTFPDNMEFIVSDGCSVNAPENSVDIAYSHQLMEHLHPDDAVEQLQNIYKTLAPKGKYICITPHRLSGPHDISKYFDEVARGFHLKEYTVTELYKLFRKVGFSQVLWVKSTEKFHLEIPLNMATLPLISGSEVILEKFPYALRKKVASTPLLFRGMTIVGIK</sequence>
<dbReference type="GO" id="GO:0008757">
    <property type="term" value="F:S-adenosylmethionine-dependent methyltransferase activity"/>
    <property type="evidence" value="ECO:0007669"/>
    <property type="project" value="InterPro"/>
</dbReference>
<dbReference type="AlphaFoldDB" id="A0A0F5YM46"/>
<organism evidence="2 4">
    <name type="scientific">Limnoraphis robusta CS-951</name>
    <dbReference type="NCBI Taxonomy" id="1637645"/>
    <lineage>
        <taxon>Bacteria</taxon>
        <taxon>Bacillati</taxon>
        <taxon>Cyanobacteriota</taxon>
        <taxon>Cyanophyceae</taxon>
        <taxon>Oscillatoriophycideae</taxon>
        <taxon>Oscillatoriales</taxon>
        <taxon>Sirenicapillariaceae</taxon>
        <taxon>Limnoraphis</taxon>
    </lineage>
</organism>
<dbReference type="InterPro" id="IPR013216">
    <property type="entry name" value="Methyltransf_11"/>
</dbReference>
<feature type="domain" description="Methyltransferase type 11" evidence="1">
    <location>
        <begin position="92"/>
        <end position="184"/>
    </location>
</feature>
<accession>A0A0F5YM46</accession>
<evidence type="ECO:0000259" key="1">
    <source>
        <dbReference type="Pfam" id="PF08241"/>
    </source>
</evidence>
<protein>
    <submittedName>
        <fullName evidence="2">Methyltransferase type 11</fullName>
    </submittedName>
</protein>
<dbReference type="SUPFAM" id="SSF53335">
    <property type="entry name" value="S-adenosyl-L-methionine-dependent methyltransferases"/>
    <property type="match status" value="1"/>
</dbReference>
<dbReference type="Gene3D" id="3.40.50.150">
    <property type="entry name" value="Vaccinia Virus protein VP39"/>
    <property type="match status" value="1"/>
</dbReference>
<dbReference type="EMBL" id="LATL02000011">
    <property type="protein sequence ID" value="KKD39245.1"/>
    <property type="molecule type" value="Genomic_DNA"/>
</dbReference>
<reference evidence="2 4" key="1">
    <citation type="submission" date="2015-06" db="EMBL/GenBank/DDBJ databases">
        <title>Draft genome assembly of filamentous brackish cyanobacterium Limnoraphis robusta strain CS-951.</title>
        <authorList>
            <person name="Willis A."/>
            <person name="Parks M."/>
            <person name="Burford M.A."/>
        </authorList>
    </citation>
    <scope>NUCLEOTIDE SEQUENCE [LARGE SCALE GENOMIC DNA]</scope>
    <source>
        <strain evidence="2 4">CS-951</strain>
    </source>
</reference>
<dbReference type="InterPro" id="IPR029063">
    <property type="entry name" value="SAM-dependent_MTases_sf"/>
</dbReference>
<dbReference type="Proteomes" id="UP000033607">
    <property type="component" value="Unassembled WGS sequence"/>
</dbReference>
<dbReference type="CDD" id="cd02440">
    <property type="entry name" value="AdoMet_MTases"/>
    <property type="match status" value="1"/>
</dbReference>
<dbReference type="PATRIC" id="fig|1637645.4.peg.209"/>
<dbReference type="RefSeq" id="WP_046277296.1">
    <property type="nucleotide sequence ID" value="NZ_LATL02000011.1"/>
</dbReference>
<dbReference type="Pfam" id="PF08241">
    <property type="entry name" value="Methyltransf_11"/>
    <property type="match status" value="1"/>
</dbReference>
<proteinExistence type="predicted"/>